<protein>
    <submittedName>
        <fullName evidence="1">HNH endonuclease</fullName>
    </submittedName>
</protein>
<gene>
    <name evidence="1" type="primary">75</name>
    <name evidence="1" type="ORF">SEA_LILMCDREAMY_75</name>
</gene>
<dbReference type="KEGG" id="vg:60321045"/>
<dbReference type="EMBL" id="MN284893">
    <property type="protein sequence ID" value="QFP94695.1"/>
    <property type="molecule type" value="Genomic_DNA"/>
</dbReference>
<evidence type="ECO:0000313" key="1">
    <source>
        <dbReference type="EMBL" id="QFP94695.1"/>
    </source>
</evidence>
<dbReference type="CDD" id="cd00085">
    <property type="entry name" value="HNHc"/>
    <property type="match status" value="1"/>
</dbReference>
<name>A0A5P8D6M8_9CAUD</name>
<sequence>MSSRAGRCNSNERGSSYDRRARRAWLLSAAAGFGGDGLKVPCWECGAMVNDDTIICDRIVPGEHGGRYTRGNIRPHCSTCSCRQGARRTAELRAGDVGAPGADPYDATDHCRGCGRHYLAEHVYGCVWIGPWDEVSTPVGSPPLGAAALVAGVL</sequence>
<keyword evidence="1" id="KW-0378">Hydrolase</keyword>
<dbReference type="Proteomes" id="UP000325405">
    <property type="component" value="Segment"/>
</dbReference>
<keyword evidence="1" id="KW-0255">Endonuclease</keyword>
<reference evidence="1 2" key="1">
    <citation type="submission" date="2019-08" db="EMBL/GenBank/DDBJ databases">
        <authorList>
            <person name="Lippold A."/>
            <person name="Marlatt M."/>
            <person name="Cooper K."/>
            <person name="Frohnapfel E."/>
            <person name="Glenski M."/>
            <person name="Johnson H."/>
            <person name="Johnson K."/>
            <person name="Tjaden E."/>
            <person name="Troeh S."/>
            <person name="Hayes S."/>
            <person name="Ettinger A.-S.H."/>
            <person name="Ettinger W.F."/>
            <person name="Haydock J."/>
            <person name="Anders K.R."/>
            <person name="Garlena R.A."/>
            <person name="Russell D.A."/>
            <person name="Pope W.H."/>
            <person name="Jacobs-Sera D."/>
            <person name="Hatfull G.F."/>
        </authorList>
    </citation>
    <scope>NUCLEOTIDE SEQUENCE [LARGE SCALE GENOMIC DNA]</scope>
</reference>
<dbReference type="GO" id="GO:0004519">
    <property type="term" value="F:endonuclease activity"/>
    <property type="evidence" value="ECO:0007669"/>
    <property type="project" value="UniProtKB-KW"/>
</dbReference>
<dbReference type="GeneID" id="60321045"/>
<organism evidence="1 2">
    <name type="scientific">Mycobacterium phage LilMcDreamy</name>
    <dbReference type="NCBI Taxonomy" id="2652422"/>
    <lineage>
        <taxon>Viruses</taxon>
        <taxon>Duplodnaviria</taxon>
        <taxon>Heunggongvirae</taxon>
        <taxon>Uroviricota</taxon>
        <taxon>Caudoviricetes</taxon>
        <taxon>Bclasvirinae</taxon>
        <taxon>Lilmcdreamyvirus</taxon>
        <taxon>Lilmcdreamyvirus lilmcdreamy</taxon>
    </lineage>
</organism>
<dbReference type="RefSeq" id="YP_009949639.1">
    <property type="nucleotide sequence ID" value="NC_051582.1"/>
</dbReference>
<dbReference type="InterPro" id="IPR003615">
    <property type="entry name" value="HNH_nuc"/>
</dbReference>
<dbReference type="Gene3D" id="1.10.30.50">
    <property type="match status" value="1"/>
</dbReference>
<accession>A0A5P8D6M8</accession>
<keyword evidence="2" id="KW-1185">Reference proteome</keyword>
<evidence type="ECO:0000313" key="2">
    <source>
        <dbReference type="Proteomes" id="UP000325405"/>
    </source>
</evidence>
<proteinExistence type="predicted"/>
<keyword evidence="1" id="KW-0540">Nuclease</keyword>